<keyword evidence="2" id="KW-0560">Oxidoreductase</keyword>
<evidence type="ECO:0000313" key="4">
    <source>
        <dbReference type="Proteomes" id="UP000604341"/>
    </source>
</evidence>
<sequence length="226" mass="23398">MFQPTVPARWASLTTGMHTLILGATGGIGAATARAFAAAGHTLTLSGRNEARLAALAAELGAVGRAADVGFESHVRTLLDAAPELDTLVYAAGAAHPEPLRDADPTHVRAVWNANYFGALWTLKYGLGRLAPGGRVYLLGARPELVTARGFSQYAASKAALARAAEVARLEHRGVGLTLVLPPAVETGLWAQVGRVPRGALAADAVARALVTDRAGEAQAELRIDA</sequence>
<name>A0ABQ2FG31_9DEIO</name>
<dbReference type="SUPFAM" id="SSF51735">
    <property type="entry name" value="NAD(P)-binding Rossmann-fold domains"/>
    <property type="match status" value="1"/>
</dbReference>
<dbReference type="Pfam" id="PF00106">
    <property type="entry name" value="adh_short"/>
    <property type="match status" value="1"/>
</dbReference>
<evidence type="ECO:0000313" key="3">
    <source>
        <dbReference type="EMBL" id="GGK94946.1"/>
    </source>
</evidence>
<dbReference type="InterPro" id="IPR036291">
    <property type="entry name" value="NAD(P)-bd_dom_sf"/>
</dbReference>
<evidence type="ECO:0000256" key="2">
    <source>
        <dbReference type="ARBA" id="ARBA00023002"/>
    </source>
</evidence>
<dbReference type="Proteomes" id="UP000604341">
    <property type="component" value="Unassembled WGS sequence"/>
</dbReference>
<dbReference type="EMBL" id="BMPE01000001">
    <property type="protein sequence ID" value="GGK94946.1"/>
    <property type="molecule type" value="Genomic_DNA"/>
</dbReference>
<evidence type="ECO:0008006" key="5">
    <source>
        <dbReference type="Google" id="ProtNLM"/>
    </source>
</evidence>
<proteinExistence type="inferred from homology"/>
<reference evidence="4" key="1">
    <citation type="journal article" date="2019" name="Int. J. Syst. Evol. Microbiol.">
        <title>The Global Catalogue of Microorganisms (GCM) 10K type strain sequencing project: providing services to taxonomists for standard genome sequencing and annotation.</title>
        <authorList>
            <consortium name="The Broad Institute Genomics Platform"/>
            <consortium name="The Broad Institute Genome Sequencing Center for Infectious Disease"/>
            <person name="Wu L."/>
            <person name="Ma J."/>
        </authorList>
    </citation>
    <scope>NUCLEOTIDE SEQUENCE [LARGE SCALE GENOMIC DNA]</scope>
    <source>
        <strain evidence="4">JCM 19173</strain>
    </source>
</reference>
<keyword evidence="4" id="KW-1185">Reference proteome</keyword>
<dbReference type="PANTHER" id="PTHR44196">
    <property type="entry name" value="DEHYDROGENASE/REDUCTASE SDR FAMILY MEMBER 7B"/>
    <property type="match status" value="1"/>
</dbReference>
<comment type="similarity">
    <text evidence="1">Belongs to the short-chain dehydrogenases/reductases (SDR) family.</text>
</comment>
<dbReference type="PANTHER" id="PTHR44196:SF1">
    <property type="entry name" value="DEHYDROGENASE_REDUCTASE SDR FAMILY MEMBER 7B"/>
    <property type="match status" value="1"/>
</dbReference>
<organism evidence="3 4">
    <name type="scientific">Deinococcus radiotolerans</name>
    <dbReference type="NCBI Taxonomy" id="1309407"/>
    <lineage>
        <taxon>Bacteria</taxon>
        <taxon>Thermotogati</taxon>
        <taxon>Deinococcota</taxon>
        <taxon>Deinococci</taxon>
        <taxon>Deinococcales</taxon>
        <taxon>Deinococcaceae</taxon>
        <taxon>Deinococcus</taxon>
    </lineage>
</organism>
<gene>
    <name evidence="3" type="ORF">GCM10010844_11850</name>
</gene>
<protein>
    <recommendedName>
        <fullName evidence="5">Short-chain dehydrogenase/reductase SDR</fullName>
    </recommendedName>
</protein>
<dbReference type="InterPro" id="IPR002347">
    <property type="entry name" value="SDR_fam"/>
</dbReference>
<dbReference type="PRINTS" id="PR00081">
    <property type="entry name" value="GDHRDH"/>
</dbReference>
<evidence type="ECO:0000256" key="1">
    <source>
        <dbReference type="ARBA" id="ARBA00006484"/>
    </source>
</evidence>
<dbReference type="Gene3D" id="3.40.50.720">
    <property type="entry name" value="NAD(P)-binding Rossmann-like Domain"/>
    <property type="match status" value="1"/>
</dbReference>
<accession>A0ABQ2FG31</accession>
<comment type="caution">
    <text evidence="3">The sequence shown here is derived from an EMBL/GenBank/DDBJ whole genome shotgun (WGS) entry which is preliminary data.</text>
</comment>